<dbReference type="RefSeq" id="WP_144871360.1">
    <property type="nucleotide sequence ID" value="NZ_LR213934.1"/>
</dbReference>
<accession>A0A563VNX9</accession>
<dbReference type="SUPFAM" id="SSF141571">
    <property type="entry name" value="Pentapeptide repeat-like"/>
    <property type="match status" value="2"/>
</dbReference>
<dbReference type="Pfam" id="PF00805">
    <property type="entry name" value="Pentapeptide"/>
    <property type="match status" value="4"/>
</dbReference>
<keyword evidence="1" id="KW-0732">Signal</keyword>
<dbReference type="OrthoDB" id="573053at2"/>
<dbReference type="PANTHER" id="PTHR14136:SF17">
    <property type="entry name" value="BTB_POZ DOMAIN-CONTAINING PROTEIN KCTD9"/>
    <property type="match status" value="1"/>
</dbReference>
<dbReference type="InterPro" id="IPR001646">
    <property type="entry name" value="5peptide_repeat"/>
</dbReference>
<evidence type="ECO:0000313" key="3">
    <source>
        <dbReference type="Proteomes" id="UP000320055"/>
    </source>
</evidence>
<protein>
    <submittedName>
        <fullName evidence="2">Putative Pentapeptide repeat protein</fullName>
    </submittedName>
</protein>
<dbReference type="AlphaFoldDB" id="A0A563VNX9"/>
<gene>
    <name evidence="2" type="ORF">H1P_1840008</name>
</gene>
<feature type="chain" id="PRO_5022012264" evidence="1">
    <location>
        <begin position="24"/>
        <end position="528"/>
    </location>
</feature>
<dbReference type="PANTHER" id="PTHR14136">
    <property type="entry name" value="BTB_POZ DOMAIN-CONTAINING PROTEIN KCTD9"/>
    <property type="match status" value="1"/>
</dbReference>
<dbReference type="InterPro" id="IPR051082">
    <property type="entry name" value="Pentapeptide-BTB/POZ_domain"/>
</dbReference>
<evidence type="ECO:0000313" key="2">
    <source>
        <dbReference type="EMBL" id="VEP13133.1"/>
    </source>
</evidence>
<feature type="signal peptide" evidence="1">
    <location>
        <begin position="1"/>
        <end position="23"/>
    </location>
</feature>
<keyword evidence="3" id="KW-1185">Reference proteome</keyword>
<proteinExistence type="predicted"/>
<dbReference type="Proteomes" id="UP000320055">
    <property type="component" value="Unassembled WGS sequence"/>
</dbReference>
<organism evidence="2 3">
    <name type="scientific">Hyella patelloides LEGE 07179</name>
    <dbReference type="NCBI Taxonomy" id="945734"/>
    <lineage>
        <taxon>Bacteria</taxon>
        <taxon>Bacillati</taxon>
        <taxon>Cyanobacteriota</taxon>
        <taxon>Cyanophyceae</taxon>
        <taxon>Pleurocapsales</taxon>
        <taxon>Hyellaceae</taxon>
        <taxon>Hyella</taxon>
    </lineage>
</organism>
<dbReference type="Gene3D" id="2.160.20.80">
    <property type="entry name" value="E3 ubiquitin-protein ligase SopA"/>
    <property type="match status" value="3"/>
</dbReference>
<name>A0A563VNX9_9CYAN</name>
<evidence type="ECO:0000256" key="1">
    <source>
        <dbReference type="SAM" id="SignalP"/>
    </source>
</evidence>
<sequence length="528" mass="58635">MKIKLITAILSLFTFGLLNSASAETDISQMSEIDRLCVQFPKNSICEDKESYISLEKWEKHKTVCSLAIEWNNQERKCKLFVEDNELIIYVENGTVYEALPNILKTEVIKIPLNDIFTFNTQWWLADVTVTNANSNDNGTVSTDQTVNHFAVGSFTDLKIGFISDLNSSEHSTVKFITVSAKNLHQVLERMESWRYYLPDLAAFEKHLKPKPISSKNQVDVSKNIAKLEDTNECLHCDLRSADLTGMNLENANLQGANLQGANLEEVNLEKAYLIGANLNKTNLNSANLENTIMMFASLIEASLVEADLKGANLQNANLESSDLSEAQLKANKFNVTYLKNANLEGANLSNADLRCANLQSASLKKANLTNVDLGLCKHSSISNSFELSYLRLNDQNVSYSFLNDLLNVAGLAIWITEMIKNPAEAILTLSIPRIDYSLSSNLSNANFDGANLTNANLNNAQLTDANLSNVILVDTKLSANNLSNANFINTDVSKVNFKNPLLICEAMFSDDSIYEEYCQEEEAANKQ</sequence>
<reference evidence="2 3" key="1">
    <citation type="submission" date="2019-01" db="EMBL/GenBank/DDBJ databases">
        <authorList>
            <person name="Brito A."/>
        </authorList>
    </citation>
    <scope>NUCLEOTIDE SEQUENCE [LARGE SCALE GENOMIC DNA]</scope>
    <source>
        <strain evidence="2">1</strain>
    </source>
</reference>
<dbReference type="EMBL" id="CAACVJ010000095">
    <property type="protein sequence ID" value="VEP13133.1"/>
    <property type="molecule type" value="Genomic_DNA"/>
</dbReference>